<feature type="transmembrane region" description="Helical" evidence="6">
    <location>
        <begin position="99"/>
        <end position="121"/>
    </location>
</feature>
<keyword evidence="3 6" id="KW-0812">Transmembrane</keyword>
<evidence type="ECO:0000256" key="2">
    <source>
        <dbReference type="ARBA" id="ARBA00022475"/>
    </source>
</evidence>
<dbReference type="EMBL" id="AYYZ01000002">
    <property type="protein sequence ID" value="KRM53512.1"/>
    <property type="molecule type" value="Genomic_DNA"/>
</dbReference>
<evidence type="ECO:0000313" key="8">
    <source>
        <dbReference type="Proteomes" id="UP000051291"/>
    </source>
</evidence>
<reference evidence="7 8" key="1">
    <citation type="journal article" date="2015" name="Genome Announc.">
        <title>Expanding the biotechnology potential of lactobacilli through comparative genomics of 213 strains and associated genera.</title>
        <authorList>
            <person name="Sun Z."/>
            <person name="Harris H.M."/>
            <person name="McCann A."/>
            <person name="Guo C."/>
            <person name="Argimon S."/>
            <person name="Zhang W."/>
            <person name="Yang X."/>
            <person name="Jeffery I.B."/>
            <person name="Cooney J.C."/>
            <person name="Kagawa T.F."/>
            <person name="Liu W."/>
            <person name="Song Y."/>
            <person name="Salvetti E."/>
            <person name="Wrobel A."/>
            <person name="Rasinkangas P."/>
            <person name="Parkhill J."/>
            <person name="Rea M.C."/>
            <person name="O'Sullivan O."/>
            <person name="Ritari J."/>
            <person name="Douillard F.P."/>
            <person name="Paul Ross R."/>
            <person name="Yang R."/>
            <person name="Briner A.E."/>
            <person name="Felis G.E."/>
            <person name="de Vos W.M."/>
            <person name="Barrangou R."/>
            <person name="Klaenhammer T.R."/>
            <person name="Caufield P.W."/>
            <person name="Cui Y."/>
            <person name="Zhang H."/>
            <person name="O'Toole P.W."/>
        </authorList>
    </citation>
    <scope>NUCLEOTIDE SEQUENCE [LARGE SCALE GENOMIC DNA]</scope>
    <source>
        <strain evidence="7 8">DSM 20653</strain>
    </source>
</reference>
<dbReference type="PANTHER" id="PTHR34857:SF2">
    <property type="entry name" value="SLL0384 PROTEIN"/>
    <property type="match status" value="1"/>
</dbReference>
<evidence type="ECO:0000256" key="4">
    <source>
        <dbReference type="ARBA" id="ARBA00022989"/>
    </source>
</evidence>
<dbReference type="Pfam" id="PF02361">
    <property type="entry name" value="CbiQ"/>
    <property type="match status" value="1"/>
</dbReference>
<feature type="transmembrane region" description="Helical" evidence="6">
    <location>
        <begin position="241"/>
        <end position="258"/>
    </location>
</feature>
<evidence type="ECO:0000256" key="5">
    <source>
        <dbReference type="ARBA" id="ARBA00023136"/>
    </source>
</evidence>
<dbReference type="PATRIC" id="fig|1423820.4.peg.425"/>
<comment type="caution">
    <text evidence="7">The sequence shown here is derived from an EMBL/GenBank/DDBJ whole genome shotgun (WGS) entry which is preliminary data.</text>
</comment>
<dbReference type="RefSeq" id="WP_057906018.1">
    <property type="nucleotide sequence ID" value="NZ_AYYZ01000002.1"/>
</dbReference>
<accession>A0A0R1ZEX7</accession>
<dbReference type="AlphaFoldDB" id="A0A0R1ZEX7"/>
<organism evidence="7 8">
    <name type="scientific">Ligilactobacillus araffinosus DSM 20653</name>
    <dbReference type="NCBI Taxonomy" id="1423820"/>
    <lineage>
        <taxon>Bacteria</taxon>
        <taxon>Bacillati</taxon>
        <taxon>Bacillota</taxon>
        <taxon>Bacilli</taxon>
        <taxon>Lactobacillales</taxon>
        <taxon>Lactobacillaceae</taxon>
        <taxon>Ligilactobacillus</taxon>
    </lineage>
</organism>
<feature type="transmembrane region" description="Helical" evidence="6">
    <location>
        <begin position="47"/>
        <end position="64"/>
    </location>
</feature>
<evidence type="ECO:0000256" key="3">
    <source>
        <dbReference type="ARBA" id="ARBA00022692"/>
    </source>
</evidence>
<comment type="subcellular location">
    <subcellularLocation>
        <location evidence="1">Membrane</location>
        <topology evidence="1">Multi-pass membrane protein</topology>
    </subcellularLocation>
</comment>
<gene>
    <name evidence="7" type="ORF">FC64_GL000424</name>
</gene>
<evidence type="ECO:0000256" key="6">
    <source>
        <dbReference type="SAM" id="Phobius"/>
    </source>
</evidence>
<dbReference type="InterPro" id="IPR003339">
    <property type="entry name" value="ABC/ECF_trnsptr_transmembrane"/>
</dbReference>
<feature type="transmembrane region" description="Helical" evidence="6">
    <location>
        <begin position="70"/>
        <end position="87"/>
    </location>
</feature>
<name>A0A0R1ZEX7_9LACO</name>
<evidence type="ECO:0000256" key="1">
    <source>
        <dbReference type="ARBA" id="ARBA00004141"/>
    </source>
</evidence>
<evidence type="ECO:0000313" key="7">
    <source>
        <dbReference type="EMBL" id="KRM53512.1"/>
    </source>
</evidence>
<dbReference type="InterPro" id="IPR051611">
    <property type="entry name" value="ECF_transporter_component"/>
</dbReference>
<sequence length="260" mass="29908">MLPHWMYEKEDYEPEIKKGGLFSNEKLLKGLLSKLHTESKVCKKHPFHPLVYLVNIIIISLILCFTYNKYVIWIIGIYAAALLLRVSNKTLLKIIKRTLGLFVLNLVLYSPSIILGTGNYVFLIKMFLLFLSLITYASTTSVYDFLTALKQLHVPDFIIFQVDIFVKHLHILGSFLLKVVYAIEARSVGSEKGQNKLMGTIFGNLYLEMVKFGKELYNALEARAFTGKYDYMIHKLNWKDYTLIFIQAVLLVLVILIGRG</sequence>
<keyword evidence="2" id="KW-1003">Cell membrane</keyword>
<feature type="transmembrane region" description="Helical" evidence="6">
    <location>
        <begin position="127"/>
        <end position="146"/>
    </location>
</feature>
<proteinExistence type="predicted"/>
<keyword evidence="8" id="KW-1185">Reference proteome</keyword>
<keyword evidence="4 6" id="KW-1133">Transmembrane helix</keyword>
<dbReference type="Proteomes" id="UP000051291">
    <property type="component" value="Unassembled WGS sequence"/>
</dbReference>
<dbReference type="GO" id="GO:0005886">
    <property type="term" value="C:plasma membrane"/>
    <property type="evidence" value="ECO:0007669"/>
    <property type="project" value="UniProtKB-ARBA"/>
</dbReference>
<protein>
    <submittedName>
        <fullName evidence="7">Uncharacterized protein</fullName>
    </submittedName>
</protein>
<keyword evidence="5 6" id="KW-0472">Membrane</keyword>
<dbReference type="STRING" id="1423820.FC64_GL000424"/>
<dbReference type="PANTHER" id="PTHR34857">
    <property type="entry name" value="SLL0384 PROTEIN"/>
    <property type="match status" value="1"/>
</dbReference>
<dbReference type="CDD" id="cd16914">
    <property type="entry name" value="EcfT"/>
    <property type="match status" value="1"/>
</dbReference>